<reference evidence="3 4" key="1">
    <citation type="submission" date="2023-04" db="EMBL/GenBank/DDBJ databases">
        <title>A novel bacteria isolated from coastal sediment.</title>
        <authorList>
            <person name="Liu X.-J."/>
            <person name="Du Z.-J."/>
        </authorList>
    </citation>
    <scope>NUCLEOTIDE SEQUENCE [LARGE SCALE GENOMIC DNA]</scope>
    <source>
        <strain evidence="3 4">SDUM461004</strain>
    </source>
</reference>
<dbReference type="EMBL" id="JARXIC010000005">
    <property type="protein sequence ID" value="MDQ8193716.1"/>
    <property type="molecule type" value="Genomic_DNA"/>
</dbReference>
<keyword evidence="1" id="KW-0732">Signal</keyword>
<feature type="chain" id="PRO_5046589051" evidence="1">
    <location>
        <begin position="25"/>
        <end position="287"/>
    </location>
</feature>
<dbReference type="RefSeq" id="WP_308984199.1">
    <property type="nucleotide sequence ID" value="NZ_JARXIC010000005.1"/>
</dbReference>
<dbReference type="PANTHER" id="PTHR30535:SF4">
    <property type="entry name" value="HEMIN-BINDING PERIPLASMIC PROTEIN HMUT"/>
    <property type="match status" value="1"/>
</dbReference>
<keyword evidence="4" id="KW-1185">Reference proteome</keyword>
<accession>A0ABU1AIW7</accession>
<feature type="signal peptide" evidence="1">
    <location>
        <begin position="1"/>
        <end position="24"/>
    </location>
</feature>
<dbReference type="Proteomes" id="UP001243717">
    <property type="component" value="Unassembled WGS sequence"/>
</dbReference>
<name>A0ABU1AIW7_9BACT</name>
<dbReference type="InterPro" id="IPR002491">
    <property type="entry name" value="ABC_transptr_periplasmic_BD"/>
</dbReference>
<proteinExistence type="predicted"/>
<evidence type="ECO:0000313" key="3">
    <source>
        <dbReference type="EMBL" id="MDQ8193716.1"/>
    </source>
</evidence>
<dbReference type="SUPFAM" id="SSF53807">
    <property type="entry name" value="Helical backbone' metal receptor"/>
    <property type="match status" value="1"/>
</dbReference>
<gene>
    <name evidence="3" type="ORF">QEH59_04735</name>
</gene>
<dbReference type="Gene3D" id="3.40.50.1980">
    <property type="entry name" value="Nitrogenase molybdenum iron protein domain"/>
    <property type="match status" value="2"/>
</dbReference>
<comment type="caution">
    <text evidence="3">The sequence shown here is derived from an EMBL/GenBank/DDBJ whole genome shotgun (WGS) entry which is preliminary data.</text>
</comment>
<protein>
    <submittedName>
        <fullName evidence="3">ABC transporter substrate-binding protein</fullName>
    </submittedName>
</protein>
<organism evidence="3 4">
    <name type="scientific">Thalassobacterium sedimentorum</name>
    <dbReference type="NCBI Taxonomy" id="3041258"/>
    <lineage>
        <taxon>Bacteria</taxon>
        <taxon>Pseudomonadati</taxon>
        <taxon>Verrucomicrobiota</taxon>
        <taxon>Opitutia</taxon>
        <taxon>Puniceicoccales</taxon>
        <taxon>Coraliomargaritaceae</taxon>
        <taxon>Thalassobacterium</taxon>
    </lineage>
</organism>
<evidence type="ECO:0000313" key="4">
    <source>
        <dbReference type="Proteomes" id="UP001243717"/>
    </source>
</evidence>
<feature type="domain" description="Fe/B12 periplasmic-binding" evidence="2">
    <location>
        <begin position="30"/>
        <end position="287"/>
    </location>
</feature>
<sequence length="287" mass="30111">MKASKFKKISCQLIALTLTAAALSAESTARIVTVGGAATEIVFALNRGNDVVGVDLSSTYPQAATKLPQVGYVRSISAEGVLALEPTHIVGTSDIGPANALNQIKASGVPTSVIPSPGSPEDLYQAIQVLGEELEQTEAATQLKSKIESQLASIQKLETKPKVVFFMSSPGLGHLNAAGRGTKATAMIELAGGENVIRSHPGYKSISHEALVALQPDIILIGLAEGMPHNETRILDGVLHNAAWQNVPAVREKQVHTVPLGRTLSFGVRVGEAALELNQLFAETVSN</sequence>
<dbReference type="InterPro" id="IPR050902">
    <property type="entry name" value="ABC_Transporter_SBP"/>
</dbReference>
<dbReference type="Pfam" id="PF01497">
    <property type="entry name" value="Peripla_BP_2"/>
    <property type="match status" value="1"/>
</dbReference>
<evidence type="ECO:0000256" key="1">
    <source>
        <dbReference type="SAM" id="SignalP"/>
    </source>
</evidence>
<dbReference type="PANTHER" id="PTHR30535">
    <property type="entry name" value="VITAMIN B12-BINDING PROTEIN"/>
    <property type="match status" value="1"/>
</dbReference>
<evidence type="ECO:0000259" key="2">
    <source>
        <dbReference type="PROSITE" id="PS50983"/>
    </source>
</evidence>
<dbReference type="PROSITE" id="PS50983">
    <property type="entry name" value="FE_B12_PBP"/>
    <property type="match status" value="1"/>
</dbReference>